<dbReference type="EMBL" id="JABENB010000001">
    <property type="protein sequence ID" value="NNG39845.1"/>
    <property type="molecule type" value="Genomic_DNA"/>
</dbReference>
<dbReference type="Proteomes" id="UP000557772">
    <property type="component" value="Unassembled WGS sequence"/>
</dbReference>
<proteinExistence type="predicted"/>
<feature type="transmembrane region" description="Helical" evidence="8">
    <location>
        <begin position="32"/>
        <end position="52"/>
    </location>
</feature>
<keyword evidence="3 8" id="KW-0812">Transmembrane</keyword>
<dbReference type="InterPro" id="IPR017825">
    <property type="entry name" value="Lycopene_cyclase_dom"/>
</dbReference>
<feature type="transmembrane region" description="Helical" evidence="8">
    <location>
        <begin position="6"/>
        <end position="25"/>
    </location>
</feature>
<dbReference type="GO" id="GO:0016020">
    <property type="term" value="C:membrane"/>
    <property type="evidence" value="ECO:0007669"/>
    <property type="project" value="UniProtKB-SubCell"/>
</dbReference>
<dbReference type="GO" id="GO:0016117">
    <property type="term" value="P:carotenoid biosynthetic process"/>
    <property type="evidence" value="ECO:0007669"/>
    <property type="project" value="UniProtKB-KW"/>
</dbReference>
<evidence type="ECO:0000313" key="11">
    <source>
        <dbReference type="Proteomes" id="UP000557772"/>
    </source>
</evidence>
<evidence type="ECO:0000256" key="1">
    <source>
        <dbReference type="ARBA" id="ARBA00004141"/>
    </source>
</evidence>
<evidence type="ECO:0000256" key="2">
    <source>
        <dbReference type="ARBA" id="ARBA00004829"/>
    </source>
</evidence>
<comment type="subcellular location">
    <subcellularLocation>
        <location evidence="1">Membrane</location>
        <topology evidence="1">Multi-pass membrane protein</topology>
    </subcellularLocation>
</comment>
<evidence type="ECO:0000256" key="4">
    <source>
        <dbReference type="ARBA" id="ARBA00022746"/>
    </source>
</evidence>
<sequence>MRHLAYAAALVCCLAATLPLVPAFGLRRMRRVGLLLLAIGCGATPFVVWDLFASRAGQWHFDPAQTLPPRLLGLPLEEWAFFLVIPFAAIASYEAIGEVLRRRR</sequence>
<dbReference type="RefSeq" id="WP_171154978.1">
    <property type="nucleotide sequence ID" value="NZ_JABENB010000001.1"/>
</dbReference>
<protein>
    <submittedName>
        <fullName evidence="10">Lycopene cyclase domain-containing protein</fullName>
    </submittedName>
</protein>
<dbReference type="GO" id="GO:0045436">
    <property type="term" value="F:lycopene beta cyclase activity"/>
    <property type="evidence" value="ECO:0007669"/>
    <property type="project" value="UniProtKB-ARBA"/>
</dbReference>
<keyword evidence="11" id="KW-1185">Reference proteome</keyword>
<keyword evidence="5 8" id="KW-1133">Transmembrane helix</keyword>
<evidence type="ECO:0000256" key="3">
    <source>
        <dbReference type="ARBA" id="ARBA00022692"/>
    </source>
</evidence>
<keyword evidence="4" id="KW-0125">Carotenoid biosynthesis</keyword>
<comment type="caution">
    <text evidence="10">The sequence shown here is derived from an EMBL/GenBank/DDBJ whole genome shotgun (WGS) entry which is preliminary data.</text>
</comment>
<evidence type="ECO:0000313" key="10">
    <source>
        <dbReference type="EMBL" id="NNG39845.1"/>
    </source>
</evidence>
<evidence type="ECO:0000256" key="7">
    <source>
        <dbReference type="ARBA" id="ARBA00023235"/>
    </source>
</evidence>
<keyword evidence="7" id="KW-0413">Isomerase</keyword>
<reference evidence="10 11" key="1">
    <citation type="submission" date="2020-05" db="EMBL/GenBank/DDBJ databases">
        <title>Flexivirga sp. ID2601S isolated from air conditioner.</title>
        <authorList>
            <person name="Kim D.H."/>
        </authorList>
    </citation>
    <scope>NUCLEOTIDE SEQUENCE [LARGE SCALE GENOMIC DNA]</scope>
    <source>
        <strain evidence="10 11">ID2601S</strain>
    </source>
</reference>
<dbReference type="Pfam" id="PF18916">
    <property type="entry name" value="Lycopene_cyc"/>
    <property type="match status" value="1"/>
</dbReference>
<evidence type="ECO:0000256" key="8">
    <source>
        <dbReference type="SAM" id="Phobius"/>
    </source>
</evidence>
<feature type="domain" description="Lycopene cyclase" evidence="9">
    <location>
        <begin position="10"/>
        <end position="95"/>
    </location>
</feature>
<feature type="transmembrane region" description="Helical" evidence="8">
    <location>
        <begin position="79"/>
        <end position="96"/>
    </location>
</feature>
<dbReference type="AlphaFoldDB" id="A0A849AHB6"/>
<dbReference type="GO" id="GO:0016872">
    <property type="term" value="F:intramolecular lyase activity"/>
    <property type="evidence" value="ECO:0007669"/>
    <property type="project" value="InterPro"/>
</dbReference>
<evidence type="ECO:0000259" key="9">
    <source>
        <dbReference type="Pfam" id="PF18916"/>
    </source>
</evidence>
<gene>
    <name evidence="10" type="ORF">HJ588_11235</name>
</gene>
<evidence type="ECO:0000256" key="5">
    <source>
        <dbReference type="ARBA" id="ARBA00022989"/>
    </source>
</evidence>
<dbReference type="NCBIfam" id="TIGR03462">
    <property type="entry name" value="CarR_dom_SF"/>
    <property type="match status" value="1"/>
</dbReference>
<name>A0A849AHB6_9MICO</name>
<keyword evidence="6 8" id="KW-0472">Membrane</keyword>
<organism evidence="10 11">
    <name type="scientific">Flexivirga aerilata</name>
    <dbReference type="NCBI Taxonomy" id="1656889"/>
    <lineage>
        <taxon>Bacteria</taxon>
        <taxon>Bacillati</taxon>
        <taxon>Actinomycetota</taxon>
        <taxon>Actinomycetes</taxon>
        <taxon>Micrococcales</taxon>
        <taxon>Dermacoccaceae</taxon>
        <taxon>Flexivirga</taxon>
    </lineage>
</organism>
<accession>A0A849AHB6</accession>
<comment type="pathway">
    <text evidence="2">Carotenoid biosynthesis.</text>
</comment>
<evidence type="ECO:0000256" key="6">
    <source>
        <dbReference type="ARBA" id="ARBA00023136"/>
    </source>
</evidence>